<proteinExistence type="predicted"/>
<keyword evidence="2" id="KW-1185">Reference proteome</keyword>
<name>A0A540NAA3_MALBA</name>
<protein>
    <submittedName>
        <fullName evidence="1">Uncharacterized protein</fullName>
    </submittedName>
</protein>
<dbReference type="EMBL" id="VIEB01000078">
    <property type="protein sequence ID" value="TQE07965.1"/>
    <property type="molecule type" value="Genomic_DNA"/>
</dbReference>
<sequence>MQNGAVYPALQIHRPLDDVIVGLGEAEAFRIGFRRLTNWVSNSELCGRITTVLPARFDRHGGFDLLSFISPAPLLVLLGVAFEFDDFESDVEKEAAAAEAEVGGDS</sequence>
<gene>
    <name evidence="1" type="ORF">C1H46_006498</name>
</gene>
<organism evidence="1 2">
    <name type="scientific">Malus baccata</name>
    <name type="common">Siberian crab apple</name>
    <name type="synonym">Pyrus baccata</name>
    <dbReference type="NCBI Taxonomy" id="106549"/>
    <lineage>
        <taxon>Eukaryota</taxon>
        <taxon>Viridiplantae</taxon>
        <taxon>Streptophyta</taxon>
        <taxon>Embryophyta</taxon>
        <taxon>Tracheophyta</taxon>
        <taxon>Spermatophyta</taxon>
        <taxon>Magnoliopsida</taxon>
        <taxon>eudicotyledons</taxon>
        <taxon>Gunneridae</taxon>
        <taxon>Pentapetalae</taxon>
        <taxon>rosids</taxon>
        <taxon>fabids</taxon>
        <taxon>Rosales</taxon>
        <taxon>Rosaceae</taxon>
        <taxon>Amygdaloideae</taxon>
        <taxon>Maleae</taxon>
        <taxon>Malus</taxon>
    </lineage>
</organism>
<accession>A0A540NAA3</accession>
<reference evidence="1 2" key="1">
    <citation type="journal article" date="2019" name="G3 (Bethesda)">
        <title>Sequencing of a Wild Apple (Malus baccata) Genome Unravels the Differences Between Cultivated and Wild Apple Species Regarding Disease Resistance and Cold Tolerance.</title>
        <authorList>
            <person name="Chen X."/>
        </authorList>
    </citation>
    <scope>NUCLEOTIDE SEQUENCE [LARGE SCALE GENOMIC DNA]</scope>
    <source>
        <strain evidence="2">cv. Shandingzi</strain>
        <tissue evidence="1">Leaves</tissue>
    </source>
</reference>
<dbReference type="AlphaFoldDB" id="A0A540NAA3"/>
<evidence type="ECO:0000313" key="2">
    <source>
        <dbReference type="Proteomes" id="UP000315295"/>
    </source>
</evidence>
<evidence type="ECO:0000313" key="1">
    <source>
        <dbReference type="EMBL" id="TQE07965.1"/>
    </source>
</evidence>
<comment type="caution">
    <text evidence="1">The sequence shown here is derived from an EMBL/GenBank/DDBJ whole genome shotgun (WGS) entry which is preliminary data.</text>
</comment>
<dbReference type="Proteomes" id="UP000315295">
    <property type="component" value="Unassembled WGS sequence"/>
</dbReference>